<reference evidence="5" key="1">
    <citation type="submission" date="2019-03" db="EMBL/GenBank/DDBJ databases">
        <title>Weissella sp. 26KH-42 Genome sequencing.</title>
        <authorList>
            <person name="Heo J."/>
            <person name="Kim S.-J."/>
            <person name="Kim J.-S."/>
            <person name="Hong S.-B."/>
            <person name="Kwon S.-W."/>
        </authorList>
    </citation>
    <scope>NUCLEOTIDE SEQUENCE [LARGE SCALE GENOMIC DNA]</scope>
    <source>
        <strain evidence="5">26KH-42</strain>
    </source>
</reference>
<name>A0A4P6YSS0_9LACO</name>
<gene>
    <name evidence="4" type="ORF">EQG49_04445</name>
</gene>
<keyword evidence="2" id="KW-0472">Membrane</keyword>
<keyword evidence="2" id="KW-1133">Transmembrane helix</keyword>
<dbReference type="RefSeq" id="WP_133362843.1">
    <property type="nucleotide sequence ID" value="NZ_CP037940.1"/>
</dbReference>
<feature type="domain" description="DUF4352" evidence="3">
    <location>
        <begin position="40"/>
        <end position="125"/>
    </location>
</feature>
<dbReference type="EMBL" id="CP037940">
    <property type="protein sequence ID" value="QBO35764.1"/>
    <property type="molecule type" value="Genomic_DNA"/>
</dbReference>
<dbReference type="InterPro" id="IPR029050">
    <property type="entry name" value="Immunoprotect_excell_Ig-like"/>
</dbReference>
<feature type="transmembrane region" description="Helical" evidence="2">
    <location>
        <begin position="6"/>
        <end position="22"/>
    </location>
</feature>
<sequence>MKKTYGGIAVAILLILIGIWFFQSNKASKPRVNDVSYGVKLNVNSFSNVSKTSNHDIQNTTTPGKDKLVSVNITLTNTTKKKIDFDPSQFVLKLADGIKYQPYTGPIPSKAPFLAWAKINPNPKVVFDNVIPVVKPKTSRTVNVGFAVPLDSTITKEATLMFVGLNQGTPYRNFSLDVH</sequence>
<evidence type="ECO:0000313" key="5">
    <source>
        <dbReference type="Proteomes" id="UP000292886"/>
    </source>
</evidence>
<evidence type="ECO:0000256" key="1">
    <source>
        <dbReference type="ARBA" id="ARBA00022729"/>
    </source>
</evidence>
<evidence type="ECO:0000259" key="3">
    <source>
        <dbReference type="Pfam" id="PF11611"/>
    </source>
</evidence>
<dbReference type="InterPro" id="IPR029051">
    <property type="entry name" value="DUF4352"/>
</dbReference>
<keyword evidence="5" id="KW-1185">Reference proteome</keyword>
<accession>A0A4P6YSS0</accession>
<dbReference type="AlphaFoldDB" id="A0A4P6YSS0"/>
<protein>
    <submittedName>
        <fullName evidence="4">DUF4352 domain-containing protein</fullName>
    </submittedName>
</protein>
<evidence type="ECO:0000256" key="2">
    <source>
        <dbReference type="SAM" id="Phobius"/>
    </source>
</evidence>
<keyword evidence="2" id="KW-0812">Transmembrane</keyword>
<keyword evidence="1" id="KW-0732">Signal</keyword>
<evidence type="ECO:0000313" key="4">
    <source>
        <dbReference type="EMBL" id="QBO35764.1"/>
    </source>
</evidence>
<proteinExistence type="predicted"/>
<dbReference type="Gene3D" id="2.60.40.1240">
    <property type="match status" value="1"/>
</dbReference>
<organism evidence="4 5">
    <name type="scientific">Periweissella cryptocerci</name>
    <dbReference type="NCBI Taxonomy" id="2506420"/>
    <lineage>
        <taxon>Bacteria</taxon>
        <taxon>Bacillati</taxon>
        <taxon>Bacillota</taxon>
        <taxon>Bacilli</taxon>
        <taxon>Lactobacillales</taxon>
        <taxon>Lactobacillaceae</taxon>
        <taxon>Periweissella</taxon>
    </lineage>
</organism>
<dbReference type="Pfam" id="PF11611">
    <property type="entry name" value="DUF4352"/>
    <property type="match status" value="1"/>
</dbReference>
<dbReference type="KEGG" id="wei:EQG49_04445"/>
<dbReference type="Proteomes" id="UP000292886">
    <property type="component" value="Chromosome"/>
</dbReference>